<accession>A0A261V373</accession>
<keyword evidence="2" id="KW-0560">Oxidoreductase</keyword>
<dbReference type="Proteomes" id="UP000216885">
    <property type="component" value="Unassembled WGS sequence"/>
</dbReference>
<dbReference type="PRINTS" id="PR00080">
    <property type="entry name" value="SDRFAMILY"/>
</dbReference>
<comment type="similarity">
    <text evidence="1">Belongs to the short-chain dehydrogenases/reductases (SDR) family.</text>
</comment>
<dbReference type="AlphaFoldDB" id="A0A261V373"/>
<dbReference type="PANTHER" id="PTHR42879:SF2">
    <property type="entry name" value="3-OXOACYL-[ACYL-CARRIER-PROTEIN] REDUCTASE FABG"/>
    <property type="match status" value="1"/>
</dbReference>
<dbReference type="SMART" id="SM00822">
    <property type="entry name" value="PKS_KR"/>
    <property type="match status" value="1"/>
</dbReference>
<dbReference type="GO" id="GO:0032787">
    <property type="term" value="P:monocarboxylic acid metabolic process"/>
    <property type="evidence" value="ECO:0007669"/>
    <property type="project" value="UniProtKB-ARBA"/>
</dbReference>
<gene>
    <name evidence="4" type="ORF">CAL20_00785</name>
</gene>
<dbReference type="InterPro" id="IPR057326">
    <property type="entry name" value="KR_dom"/>
</dbReference>
<dbReference type="InterPro" id="IPR036291">
    <property type="entry name" value="NAD(P)-bd_dom_sf"/>
</dbReference>
<dbReference type="GO" id="GO:0016491">
    <property type="term" value="F:oxidoreductase activity"/>
    <property type="evidence" value="ECO:0007669"/>
    <property type="project" value="UniProtKB-KW"/>
</dbReference>
<name>A0A261V373_9BORD</name>
<sequence length="263" mass="27124">MTNPTASQAYLQRFSLAGQVALITGSARGLGLCMARAMAGSGAHVLINGRSADATEAAAHTLREQGLAASALPFDVSDDEAVADAFDRIDREHGRLDILVNNVGARNRKTLQAITAAEIRALIDTDLVAGMVLAKLAAERMVRQGSGRLITITSVAGELARPGDAVYPAAKQGLTGMMRALAVEFGPLGITSNAIAPGTFATETNAAMVADPAVNERICARNPTGRWGQPEEIAGAAVFLASPAASYINGQVLAVDGGLSILF</sequence>
<evidence type="ECO:0000256" key="2">
    <source>
        <dbReference type="ARBA" id="ARBA00023002"/>
    </source>
</evidence>
<dbReference type="Pfam" id="PF13561">
    <property type="entry name" value="adh_short_C2"/>
    <property type="match status" value="1"/>
</dbReference>
<dbReference type="SUPFAM" id="SSF51735">
    <property type="entry name" value="NAD(P)-binding Rossmann-fold domains"/>
    <property type="match status" value="1"/>
</dbReference>
<reference evidence="4 5" key="1">
    <citation type="submission" date="2017-05" db="EMBL/GenBank/DDBJ databases">
        <title>Complete and WGS of Bordetella genogroups.</title>
        <authorList>
            <person name="Spilker T."/>
            <person name="LiPuma J."/>
        </authorList>
    </citation>
    <scope>NUCLEOTIDE SEQUENCE [LARGE SCALE GENOMIC DNA]</scope>
    <source>
        <strain evidence="4 5">AU9919</strain>
    </source>
</reference>
<evidence type="ECO:0000313" key="5">
    <source>
        <dbReference type="Proteomes" id="UP000216885"/>
    </source>
</evidence>
<dbReference type="InterPro" id="IPR020904">
    <property type="entry name" value="Sc_DH/Rdtase_CS"/>
</dbReference>
<protein>
    <submittedName>
        <fullName evidence="4">Gluconate 5-dehydrogenase</fullName>
    </submittedName>
</protein>
<dbReference type="PRINTS" id="PR00081">
    <property type="entry name" value="GDHRDH"/>
</dbReference>
<evidence type="ECO:0000259" key="3">
    <source>
        <dbReference type="SMART" id="SM00822"/>
    </source>
</evidence>
<dbReference type="PROSITE" id="PS00061">
    <property type="entry name" value="ADH_SHORT"/>
    <property type="match status" value="1"/>
</dbReference>
<dbReference type="RefSeq" id="WP_094824003.1">
    <property type="nucleotide sequence ID" value="NZ_NEVO01000019.1"/>
</dbReference>
<dbReference type="NCBIfam" id="NF004778">
    <property type="entry name" value="PRK06124.1"/>
    <property type="match status" value="1"/>
</dbReference>
<evidence type="ECO:0000313" key="4">
    <source>
        <dbReference type="EMBL" id="OZI67613.1"/>
    </source>
</evidence>
<dbReference type="Gene3D" id="3.40.50.720">
    <property type="entry name" value="NAD(P)-binding Rossmann-like Domain"/>
    <property type="match status" value="1"/>
</dbReference>
<dbReference type="OrthoDB" id="9803333at2"/>
<comment type="caution">
    <text evidence="4">The sequence shown here is derived from an EMBL/GenBank/DDBJ whole genome shotgun (WGS) entry which is preliminary data.</text>
</comment>
<evidence type="ECO:0000256" key="1">
    <source>
        <dbReference type="ARBA" id="ARBA00006484"/>
    </source>
</evidence>
<dbReference type="InterPro" id="IPR002347">
    <property type="entry name" value="SDR_fam"/>
</dbReference>
<keyword evidence="5" id="KW-1185">Reference proteome</keyword>
<dbReference type="InterPro" id="IPR050259">
    <property type="entry name" value="SDR"/>
</dbReference>
<dbReference type="FunFam" id="3.40.50.720:FF:000173">
    <property type="entry name" value="3-oxoacyl-[acyl-carrier protein] reductase"/>
    <property type="match status" value="1"/>
</dbReference>
<dbReference type="PANTHER" id="PTHR42879">
    <property type="entry name" value="3-OXOACYL-(ACYL-CARRIER-PROTEIN) REDUCTASE"/>
    <property type="match status" value="1"/>
</dbReference>
<dbReference type="EMBL" id="NEVQ01000001">
    <property type="protein sequence ID" value="OZI67613.1"/>
    <property type="molecule type" value="Genomic_DNA"/>
</dbReference>
<feature type="domain" description="Ketoreductase" evidence="3">
    <location>
        <begin position="19"/>
        <end position="203"/>
    </location>
</feature>
<proteinExistence type="inferred from homology"/>
<organism evidence="4 5">
    <name type="scientific">Bordetella genomosp. 4</name>
    <dbReference type="NCBI Taxonomy" id="463044"/>
    <lineage>
        <taxon>Bacteria</taxon>
        <taxon>Pseudomonadati</taxon>
        <taxon>Pseudomonadota</taxon>
        <taxon>Betaproteobacteria</taxon>
        <taxon>Burkholderiales</taxon>
        <taxon>Alcaligenaceae</taxon>
        <taxon>Bordetella</taxon>
    </lineage>
</organism>